<keyword evidence="2" id="KW-0808">Transferase</keyword>
<feature type="domain" description="CHK kinase-like" evidence="1">
    <location>
        <begin position="142"/>
        <end position="345"/>
    </location>
</feature>
<evidence type="ECO:0000259" key="1">
    <source>
        <dbReference type="SMART" id="SM00587"/>
    </source>
</evidence>
<evidence type="ECO:0000313" key="2">
    <source>
        <dbReference type="EMBL" id="JAN95649.1"/>
    </source>
</evidence>
<dbReference type="Pfam" id="PF02958">
    <property type="entry name" value="EcKL"/>
    <property type="match status" value="1"/>
</dbReference>
<organism evidence="2">
    <name type="scientific">Aedes aegypti</name>
    <name type="common">Yellowfever mosquito</name>
    <name type="synonym">Culex aegypti</name>
    <dbReference type="NCBI Taxonomy" id="7159"/>
    <lineage>
        <taxon>Eukaryota</taxon>
        <taxon>Metazoa</taxon>
        <taxon>Ecdysozoa</taxon>
        <taxon>Arthropoda</taxon>
        <taxon>Hexapoda</taxon>
        <taxon>Insecta</taxon>
        <taxon>Pterygota</taxon>
        <taxon>Neoptera</taxon>
        <taxon>Endopterygota</taxon>
        <taxon>Diptera</taxon>
        <taxon>Nematocera</taxon>
        <taxon>Culicoidea</taxon>
        <taxon>Culicidae</taxon>
        <taxon>Culicinae</taxon>
        <taxon>Aedini</taxon>
        <taxon>Aedes</taxon>
        <taxon>Stegomyia</taxon>
    </lineage>
</organism>
<dbReference type="SUPFAM" id="SSF56112">
    <property type="entry name" value="Protein kinase-like (PK-like)"/>
    <property type="match status" value="1"/>
</dbReference>
<dbReference type="PANTHER" id="PTHR11012">
    <property type="entry name" value="PROTEIN KINASE-LIKE DOMAIN-CONTAINING"/>
    <property type="match status" value="1"/>
</dbReference>
<name>A0A0P6K126_AEDAE</name>
<dbReference type="PANTHER" id="PTHR11012:SF4">
    <property type="entry name" value="LD42035P"/>
    <property type="match status" value="1"/>
</dbReference>
<accession>A0A0P6K126</accession>
<keyword evidence="2" id="KW-0418">Kinase</keyword>
<dbReference type="GO" id="GO:0016301">
    <property type="term" value="F:kinase activity"/>
    <property type="evidence" value="ECO:0007669"/>
    <property type="project" value="UniProtKB-KW"/>
</dbReference>
<proteinExistence type="evidence at transcript level"/>
<sequence>MSEDRKRKYLQTSLVQTVLSKNSDLLDLEVLKCSLEVPSHLDGFMATIYCLNVTVRNKQTQESSELSLLVKVMKGDDKFRRESLGLVLFPNEINVYRNVVPTFKKLLATQGADIDATKWCPRIFFAEQGYFPEYSDQYETILVMENAQTAGFKSGPRLNLDEIHLNLMVRKIAQFHACSYALRLIDNEKLAQLVESIIPLNFTQDGKVAFESYDVVFRETQKRMFGYFASRRNQFNENGVYADIEMLKKTYGDNPSQLMQRCLHRDDTYSVILHGDYNRNNVLFKYDDEKAVDVLMIDFQENRYGSPALDLSFFMYMNMTESLRNSHWDTMLHNYHDELLRCITEITNIPATDERMEPYSFPNMMAHLSNFFVYGAIIAVKFLPVMMGSAEDVAEIVHYFHNDIYANAFKKVMHRSGEEEADQRVAGVMSHCSQRGYLKFLWK</sequence>
<dbReference type="EMBL" id="GDUN01000270">
    <property type="protein sequence ID" value="JAN95649.1"/>
    <property type="molecule type" value="mRNA"/>
</dbReference>
<dbReference type="InterPro" id="IPR011009">
    <property type="entry name" value="Kinase-like_dom_sf"/>
</dbReference>
<reference evidence="2" key="1">
    <citation type="journal article" date="2016" name="PLoS ONE">
        <title>A Deep Insight into the Sialome of Male and Female Aedes aegypti Mosquitoes.</title>
        <authorList>
            <person name="Ribeiro J.M."/>
            <person name="Martin-Martin I."/>
            <person name="Arca B."/>
            <person name="Calvo E."/>
        </authorList>
    </citation>
    <scope>NUCLEOTIDE SEQUENCE</scope>
    <source>
        <strain evidence="2">Liverpool</strain>
        <tissue evidence="2">Salivary glands</tissue>
    </source>
</reference>
<dbReference type="Gene3D" id="3.90.1200.10">
    <property type="match status" value="1"/>
</dbReference>
<dbReference type="VEuPathDB" id="VectorBase:AAEL024475"/>
<protein>
    <submittedName>
        <fullName evidence="2">Putative ecdysteroid kinase</fullName>
    </submittedName>
</protein>
<dbReference type="InterPro" id="IPR015897">
    <property type="entry name" value="CHK_kinase-like"/>
</dbReference>
<dbReference type="AlphaFoldDB" id="A0A0P6K126"/>
<dbReference type="SMART" id="SM00587">
    <property type="entry name" value="CHK"/>
    <property type="match status" value="1"/>
</dbReference>
<dbReference type="InterPro" id="IPR004119">
    <property type="entry name" value="EcKL"/>
</dbReference>